<accession>A0A6N3BC74</accession>
<evidence type="ECO:0000259" key="1">
    <source>
        <dbReference type="PROSITE" id="PS50943"/>
    </source>
</evidence>
<dbReference type="SMART" id="SM00530">
    <property type="entry name" value="HTH_XRE"/>
    <property type="match status" value="1"/>
</dbReference>
<dbReference type="EMBL" id="CACRUQ010000006">
    <property type="protein sequence ID" value="VYT99336.1"/>
    <property type="molecule type" value="Genomic_DNA"/>
</dbReference>
<organism evidence="2">
    <name type="scientific">[Ruminococcus] torques</name>
    <dbReference type="NCBI Taxonomy" id="33039"/>
    <lineage>
        <taxon>Bacteria</taxon>
        <taxon>Bacillati</taxon>
        <taxon>Bacillota</taxon>
        <taxon>Clostridia</taxon>
        <taxon>Lachnospirales</taxon>
        <taxon>Lachnospiraceae</taxon>
        <taxon>Mediterraneibacter</taxon>
    </lineage>
</organism>
<name>A0A6N3BC74_9FIRM</name>
<sequence>MNIYEKIFARLEELHMSQIELSRRTGIATSTISDWRKKKINPQADKLMSICKALDMSLAELLCDEEVVERTIEPDFMVDGQNIIELLRTFDFETKRRILRYFELIEICREINRENSSQKIKRNVSVIQDIDGNNIVMINDIRFRGKRSVDWKDVREYLKEYVGEFYTIAATGDVIFIGSDLPKEYSGSKYTNSIKGTNAKAKANAATGIPEMIEIAVGKHFRENHEDKHKRDAKNGWYRYDSRFALPVYDDKGELERYNVFHASMLIRHSNDGKLYLYDVIDIKKKRATLSANKRLPDKKPISFREI</sequence>
<evidence type="ECO:0000313" key="2">
    <source>
        <dbReference type="EMBL" id="VYT99336.1"/>
    </source>
</evidence>
<dbReference type="Pfam" id="PF13443">
    <property type="entry name" value="HTH_26"/>
    <property type="match status" value="1"/>
</dbReference>
<gene>
    <name evidence="2" type="ORF">RTLFYP15_01229</name>
</gene>
<dbReference type="InterPro" id="IPR001387">
    <property type="entry name" value="Cro/C1-type_HTH"/>
</dbReference>
<dbReference type="InterPro" id="IPR010982">
    <property type="entry name" value="Lambda_DNA-bd_dom_sf"/>
</dbReference>
<dbReference type="GO" id="GO:0003677">
    <property type="term" value="F:DNA binding"/>
    <property type="evidence" value="ECO:0007669"/>
    <property type="project" value="InterPro"/>
</dbReference>
<protein>
    <submittedName>
        <fullName evidence="2">Transcriptional repressor DicA</fullName>
    </submittedName>
</protein>
<dbReference type="Gene3D" id="1.10.260.40">
    <property type="entry name" value="lambda repressor-like DNA-binding domains"/>
    <property type="match status" value="1"/>
</dbReference>
<reference evidence="2" key="1">
    <citation type="submission" date="2019-11" db="EMBL/GenBank/DDBJ databases">
        <authorList>
            <person name="Feng L."/>
        </authorList>
    </citation>
    <scope>NUCLEOTIDE SEQUENCE</scope>
    <source>
        <strain evidence="2">RtorquesLFYP15</strain>
    </source>
</reference>
<dbReference type="AlphaFoldDB" id="A0A6N3BC74"/>
<dbReference type="RefSeq" id="WP_015528567.1">
    <property type="nucleotide sequence ID" value="NZ_CACRUQ010000006.1"/>
</dbReference>
<feature type="domain" description="HTH cro/C1-type" evidence="1">
    <location>
        <begin position="12"/>
        <end position="61"/>
    </location>
</feature>
<dbReference type="CDD" id="cd00093">
    <property type="entry name" value="HTH_XRE"/>
    <property type="match status" value="1"/>
</dbReference>
<proteinExistence type="predicted"/>
<dbReference type="SUPFAM" id="SSF47413">
    <property type="entry name" value="lambda repressor-like DNA-binding domains"/>
    <property type="match status" value="1"/>
</dbReference>
<dbReference type="PROSITE" id="PS50943">
    <property type="entry name" value="HTH_CROC1"/>
    <property type="match status" value="1"/>
</dbReference>